<proteinExistence type="predicted"/>
<keyword evidence="2" id="KW-1185">Reference proteome</keyword>
<dbReference type="EMBL" id="SORO01000002">
    <property type="protein sequence ID" value="TDY68537.1"/>
    <property type="molecule type" value="Genomic_DNA"/>
</dbReference>
<name>A0A4R8MMF7_LEPME</name>
<dbReference type="Proteomes" id="UP000294684">
    <property type="component" value="Unassembled WGS sequence"/>
</dbReference>
<evidence type="ECO:0000313" key="2">
    <source>
        <dbReference type="Proteomes" id="UP000294684"/>
    </source>
</evidence>
<evidence type="ECO:0000313" key="1">
    <source>
        <dbReference type="EMBL" id="TDY68537.1"/>
    </source>
</evidence>
<comment type="caution">
    <text evidence="1">The sequence shown here is derived from an EMBL/GenBank/DDBJ whole genome shotgun (WGS) entry which is preliminary data.</text>
</comment>
<organism evidence="1 2">
    <name type="scientific">Leptospira meyeri</name>
    <dbReference type="NCBI Taxonomy" id="29508"/>
    <lineage>
        <taxon>Bacteria</taxon>
        <taxon>Pseudomonadati</taxon>
        <taxon>Spirochaetota</taxon>
        <taxon>Spirochaetia</taxon>
        <taxon>Leptospirales</taxon>
        <taxon>Leptospiraceae</taxon>
        <taxon>Leptospira</taxon>
    </lineage>
</organism>
<reference evidence="1 2" key="1">
    <citation type="submission" date="2019-03" db="EMBL/GenBank/DDBJ databases">
        <title>Genomic Encyclopedia of Archaeal and Bacterial Type Strains, Phase II (KMG-II): from individual species to whole genera.</title>
        <authorList>
            <person name="Goeker M."/>
        </authorList>
    </citation>
    <scope>NUCLEOTIDE SEQUENCE [LARGE SCALE GENOMIC DNA]</scope>
    <source>
        <strain evidence="1 2">DSM 21537</strain>
    </source>
</reference>
<dbReference type="STRING" id="1193051.LEP1GSC017_0285"/>
<gene>
    <name evidence="1" type="ORF">CLV96_3051</name>
</gene>
<accession>A0A4R8MMF7</accession>
<protein>
    <submittedName>
        <fullName evidence="1">Uncharacterized protein</fullName>
    </submittedName>
</protein>
<sequence length="62" mass="7169">MDIAKLVLTDEDEEGEKLDKEYAELFLKVCELKRKKLSLDEIRENLGIIKQCNMAANLSKKN</sequence>
<dbReference type="AlphaFoldDB" id="A0A4R8MMF7"/>